<organism evidence="2 3">
    <name type="scientific">Cirrhinus mrigala</name>
    <name type="common">Mrigala</name>
    <dbReference type="NCBI Taxonomy" id="683832"/>
    <lineage>
        <taxon>Eukaryota</taxon>
        <taxon>Metazoa</taxon>
        <taxon>Chordata</taxon>
        <taxon>Craniata</taxon>
        <taxon>Vertebrata</taxon>
        <taxon>Euteleostomi</taxon>
        <taxon>Actinopterygii</taxon>
        <taxon>Neopterygii</taxon>
        <taxon>Teleostei</taxon>
        <taxon>Ostariophysi</taxon>
        <taxon>Cypriniformes</taxon>
        <taxon>Cyprinidae</taxon>
        <taxon>Labeoninae</taxon>
        <taxon>Labeonini</taxon>
        <taxon>Cirrhinus</taxon>
    </lineage>
</organism>
<evidence type="ECO:0000256" key="1">
    <source>
        <dbReference type="SAM" id="MobiDB-lite"/>
    </source>
</evidence>
<keyword evidence="3" id="KW-1185">Reference proteome</keyword>
<feature type="region of interest" description="Disordered" evidence="1">
    <location>
        <begin position="1"/>
        <end position="43"/>
    </location>
</feature>
<gene>
    <name evidence="2" type="ORF">M9458_031702</name>
</gene>
<evidence type="ECO:0000313" key="3">
    <source>
        <dbReference type="Proteomes" id="UP001529510"/>
    </source>
</evidence>
<sequence>HARLRRKSIATGKQPSMEIPPTAPPQPFRQSVSTPPIRPRSLSPSLSLSLPFVPLPLSPCLSPSPSTGLSSAQSQRRVSTPPLSRSLPLSPSVALTLPPSVPLSHWAAGEWKVVGSNPGTGPSVAALPSLE</sequence>
<feature type="non-terminal residue" evidence="2">
    <location>
        <position position="1"/>
    </location>
</feature>
<feature type="non-terminal residue" evidence="2">
    <location>
        <position position="131"/>
    </location>
</feature>
<accession>A0ABD0PEU6</accession>
<dbReference type="EMBL" id="JAMKFB020000016">
    <property type="protein sequence ID" value="KAL0171391.1"/>
    <property type="molecule type" value="Genomic_DNA"/>
</dbReference>
<feature type="region of interest" description="Disordered" evidence="1">
    <location>
        <begin position="62"/>
        <end position="91"/>
    </location>
</feature>
<dbReference type="Proteomes" id="UP001529510">
    <property type="component" value="Unassembled WGS sequence"/>
</dbReference>
<reference evidence="2 3" key="1">
    <citation type="submission" date="2024-05" db="EMBL/GenBank/DDBJ databases">
        <title>Genome sequencing and assembly of Indian major carp, Cirrhinus mrigala (Hamilton, 1822).</title>
        <authorList>
            <person name="Mohindra V."/>
            <person name="Chowdhury L.M."/>
            <person name="Lal K."/>
            <person name="Jena J.K."/>
        </authorList>
    </citation>
    <scope>NUCLEOTIDE SEQUENCE [LARGE SCALE GENOMIC DNA]</scope>
    <source>
        <strain evidence="2">CM1030</strain>
        <tissue evidence="2">Blood</tissue>
    </source>
</reference>
<proteinExistence type="predicted"/>
<comment type="caution">
    <text evidence="2">The sequence shown here is derived from an EMBL/GenBank/DDBJ whole genome shotgun (WGS) entry which is preliminary data.</text>
</comment>
<feature type="compositionally biased region" description="Low complexity" evidence="1">
    <location>
        <begin position="33"/>
        <end position="43"/>
    </location>
</feature>
<evidence type="ECO:0000313" key="2">
    <source>
        <dbReference type="EMBL" id="KAL0171391.1"/>
    </source>
</evidence>
<dbReference type="AlphaFoldDB" id="A0ABD0PEU6"/>
<protein>
    <submittedName>
        <fullName evidence="2">Uncharacterized protein</fullName>
    </submittedName>
</protein>
<name>A0ABD0PEU6_CIRMR</name>